<dbReference type="Proteomes" id="UP000324222">
    <property type="component" value="Unassembled WGS sequence"/>
</dbReference>
<evidence type="ECO:0000313" key="2">
    <source>
        <dbReference type="Proteomes" id="UP000324222"/>
    </source>
</evidence>
<dbReference type="EMBL" id="VSRR010063896">
    <property type="protein sequence ID" value="MPC83915.1"/>
    <property type="molecule type" value="Genomic_DNA"/>
</dbReference>
<gene>
    <name evidence="1" type="ORF">E2C01_078637</name>
</gene>
<comment type="caution">
    <text evidence="1">The sequence shown here is derived from an EMBL/GenBank/DDBJ whole genome shotgun (WGS) entry which is preliminary data.</text>
</comment>
<reference evidence="1 2" key="1">
    <citation type="submission" date="2019-05" db="EMBL/GenBank/DDBJ databases">
        <title>Another draft genome of Portunus trituberculatus and its Hox gene families provides insights of decapod evolution.</title>
        <authorList>
            <person name="Jeong J.-H."/>
            <person name="Song I."/>
            <person name="Kim S."/>
            <person name="Choi T."/>
            <person name="Kim D."/>
            <person name="Ryu S."/>
            <person name="Kim W."/>
        </authorList>
    </citation>
    <scope>NUCLEOTIDE SEQUENCE [LARGE SCALE GENOMIC DNA]</scope>
    <source>
        <tissue evidence="1">Muscle</tissue>
    </source>
</reference>
<accession>A0A5B7INB4</accession>
<evidence type="ECO:0000313" key="1">
    <source>
        <dbReference type="EMBL" id="MPC83915.1"/>
    </source>
</evidence>
<keyword evidence="2" id="KW-1185">Reference proteome</keyword>
<name>A0A5B7INB4_PORTR</name>
<sequence length="134" mass="14496">MGERAGERCVCFTQWRRRGRRREAPLKIMTGRQVHGSIAAFFSSPSDAQRVAAAVVMIPDRRCVFSVPPAAPQERVVRGRGASAVRHCGISSREYCADHNIVSGTDDETSEVEGLVAVAAQGRDRTGEVGVRSG</sequence>
<dbReference type="AlphaFoldDB" id="A0A5B7INB4"/>
<proteinExistence type="predicted"/>
<organism evidence="1 2">
    <name type="scientific">Portunus trituberculatus</name>
    <name type="common">Swimming crab</name>
    <name type="synonym">Neptunus trituberculatus</name>
    <dbReference type="NCBI Taxonomy" id="210409"/>
    <lineage>
        <taxon>Eukaryota</taxon>
        <taxon>Metazoa</taxon>
        <taxon>Ecdysozoa</taxon>
        <taxon>Arthropoda</taxon>
        <taxon>Crustacea</taxon>
        <taxon>Multicrustacea</taxon>
        <taxon>Malacostraca</taxon>
        <taxon>Eumalacostraca</taxon>
        <taxon>Eucarida</taxon>
        <taxon>Decapoda</taxon>
        <taxon>Pleocyemata</taxon>
        <taxon>Brachyura</taxon>
        <taxon>Eubrachyura</taxon>
        <taxon>Portunoidea</taxon>
        <taxon>Portunidae</taxon>
        <taxon>Portuninae</taxon>
        <taxon>Portunus</taxon>
    </lineage>
</organism>
<protein>
    <submittedName>
        <fullName evidence="1">Uncharacterized protein</fullName>
    </submittedName>
</protein>